<feature type="domain" description="VTC" evidence="1">
    <location>
        <begin position="9"/>
        <end position="224"/>
    </location>
</feature>
<reference evidence="2 3" key="1">
    <citation type="journal article" date="2010" name="PLoS ONE">
        <title>The glycobiome of the rumen bacterium Butyrivibrio proteoclasticus B316(T) highlights adaptation to a polysaccharide-rich environment.</title>
        <authorList>
            <person name="Kelly W.J."/>
            <person name="Leahy S.C."/>
            <person name="Altermann E."/>
            <person name="Yeoman C.J."/>
            <person name="Dunne J.C."/>
            <person name="Kong Z."/>
            <person name="Pacheco D.M."/>
            <person name="Li D."/>
            <person name="Noel S.J."/>
            <person name="Moon C.D."/>
            <person name="Cookson A.L."/>
            <person name="Attwood G.T."/>
        </authorList>
    </citation>
    <scope>NUCLEOTIDE SEQUENCE [LARGE SCALE GENOMIC DNA]</scope>
    <source>
        <strain evidence="3">ATCC 51982 / DSM 14932 / B316</strain>
    </source>
</reference>
<accession>E0RZZ7</accession>
<dbReference type="Proteomes" id="UP000001299">
    <property type="component" value="Chromosome 1"/>
</dbReference>
<dbReference type="eggNOG" id="COG5036">
    <property type="taxonomic scope" value="Bacteria"/>
</dbReference>
<evidence type="ECO:0000313" key="2">
    <source>
        <dbReference type="EMBL" id="ADL33198.1"/>
    </source>
</evidence>
<gene>
    <name evidence="2" type="ordered locus">bpr_I0450</name>
</gene>
<sequence>MEGNIEVYRHEIKYICSEAELEQIRIRVSTVADPDKHANGGYYIIRSLYFDDYYNSSYYGNESGVDPREKWRIRIYNNDDSRILLECKRKERGKINKKSDEITKKEFEDIIAGKLLLDFDDRQVFNRFKLFRSTKLFEPAVIVQYVRYPYVCKEGNVRITMDCNISSSKDYNNFFSKELSLRPIQEGKKQLLEVKYDEFLPDEIFRAVQLKNMRQQTFSKYYLCRKMEGMV</sequence>
<protein>
    <recommendedName>
        <fullName evidence="1">VTC domain-containing protein</fullName>
    </recommendedName>
</protein>
<name>E0RZZ7_BUTPB</name>
<dbReference type="Gene3D" id="3.20.100.30">
    <property type="entry name" value="VTC, catalytic tunnel domain"/>
    <property type="match status" value="1"/>
</dbReference>
<dbReference type="CDD" id="cd07750">
    <property type="entry name" value="PolyPPase_VTC_like"/>
    <property type="match status" value="1"/>
</dbReference>
<evidence type="ECO:0000259" key="1">
    <source>
        <dbReference type="Pfam" id="PF09359"/>
    </source>
</evidence>
<proteinExistence type="predicted"/>
<organism evidence="2 3">
    <name type="scientific">Butyrivibrio proteoclasticus (strain ATCC 51982 / DSM 14932 / B316)</name>
    <name type="common">Clostridium proteoclasticum</name>
    <dbReference type="NCBI Taxonomy" id="515622"/>
    <lineage>
        <taxon>Bacteria</taxon>
        <taxon>Bacillati</taxon>
        <taxon>Bacillota</taxon>
        <taxon>Clostridia</taxon>
        <taxon>Lachnospirales</taxon>
        <taxon>Lachnospiraceae</taxon>
        <taxon>Butyrivibrio</taxon>
    </lineage>
</organism>
<dbReference type="RefSeq" id="WP_013279855.1">
    <property type="nucleotide sequence ID" value="NC_014387.1"/>
</dbReference>
<evidence type="ECO:0000313" key="3">
    <source>
        <dbReference type="Proteomes" id="UP000001299"/>
    </source>
</evidence>
<dbReference type="KEGG" id="bpb:bpr_I0450"/>
<keyword evidence="3" id="KW-1185">Reference proteome</keyword>
<dbReference type="STRING" id="515622.bpr_I0450"/>
<dbReference type="InterPro" id="IPR042267">
    <property type="entry name" value="VTC_sf"/>
</dbReference>
<dbReference type="AlphaFoldDB" id="E0RZZ7"/>
<dbReference type="HOGENOM" id="CLU_098613_0_0_9"/>
<dbReference type="EMBL" id="CP001810">
    <property type="protein sequence ID" value="ADL33198.1"/>
    <property type="molecule type" value="Genomic_DNA"/>
</dbReference>
<dbReference type="Pfam" id="PF09359">
    <property type="entry name" value="VTC"/>
    <property type="match status" value="1"/>
</dbReference>
<dbReference type="InterPro" id="IPR018966">
    <property type="entry name" value="VTC_domain"/>
</dbReference>
<dbReference type="GO" id="GO:0006799">
    <property type="term" value="P:polyphosphate biosynthetic process"/>
    <property type="evidence" value="ECO:0007669"/>
    <property type="project" value="UniProtKB-ARBA"/>
</dbReference>